<dbReference type="Gene3D" id="3.40.50.720">
    <property type="entry name" value="NAD(P)-binding Rossmann-like Domain"/>
    <property type="match status" value="1"/>
</dbReference>
<dbReference type="EMBL" id="JAWDJX010000011">
    <property type="protein sequence ID" value="KAK3054554.1"/>
    <property type="molecule type" value="Genomic_DNA"/>
</dbReference>
<dbReference type="AlphaFoldDB" id="A0AAJ0G9L6"/>
<dbReference type="PANTHER" id="PTHR48107">
    <property type="entry name" value="NADPH-DEPENDENT ALDEHYDE REDUCTASE-LIKE PROTEIN, CHLOROPLASTIC-RELATED"/>
    <property type="match status" value="1"/>
</dbReference>
<dbReference type="Pfam" id="PF13561">
    <property type="entry name" value="adh_short_C2"/>
    <property type="match status" value="1"/>
</dbReference>
<dbReference type="PANTHER" id="PTHR48107:SF7">
    <property type="entry name" value="RE15974P"/>
    <property type="match status" value="1"/>
</dbReference>
<keyword evidence="4" id="KW-1185">Reference proteome</keyword>
<evidence type="ECO:0000256" key="2">
    <source>
        <dbReference type="ARBA" id="ARBA00023002"/>
    </source>
</evidence>
<dbReference type="SUPFAM" id="SSF51735">
    <property type="entry name" value="NAD(P)-binding Rossmann-fold domains"/>
    <property type="match status" value="1"/>
</dbReference>
<comment type="caution">
    <text evidence="3">The sequence shown here is derived from an EMBL/GenBank/DDBJ whole genome shotgun (WGS) entry which is preliminary data.</text>
</comment>
<dbReference type="PRINTS" id="PR00081">
    <property type="entry name" value="GDHRDH"/>
</dbReference>
<accession>A0AAJ0G9L6</accession>
<name>A0AAJ0G9L6_9PEZI</name>
<proteinExistence type="inferred from homology"/>
<organism evidence="3 4">
    <name type="scientific">Extremus antarcticus</name>
    <dbReference type="NCBI Taxonomy" id="702011"/>
    <lineage>
        <taxon>Eukaryota</taxon>
        <taxon>Fungi</taxon>
        <taxon>Dikarya</taxon>
        <taxon>Ascomycota</taxon>
        <taxon>Pezizomycotina</taxon>
        <taxon>Dothideomycetes</taxon>
        <taxon>Dothideomycetidae</taxon>
        <taxon>Mycosphaerellales</taxon>
        <taxon>Extremaceae</taxon>
        <taxon>Extremus</taxon>
    </lineage>
</organism>
<keyword evidence="2" id="KW-0560">Oxidoreductase</keyword>
<evidence type="ECO:0000313" key="4">
    <source>
        <dbReference type="Proteomes" id="UP001271007"/>
    </source>
</evidence>
<dbReference type="Proteomes" id="UP001271007">
    <property type="component" value="Unassembled WGS sequence"/>
</dbReference>
<dbReference type="CDD" id="cd05233">
    <property type="entry name" value="SDR_c"/>
    <property type="match status" value="1"/>
</dbReference>
<dbReference type="InterPro" id="IPR002347">
    <property type="entry name" value="SDR_fam"/>
</dbReference>
<sequence>MAAPTTAPPAPLRLRELDLADKVAVVTGGSRGIGRAIVLNLQSRGCCVLATCSSTESVHLIDTLTHSIDDIYKNSTHAKPKLVGIAANLLDDQTPAIIANALQRHFIGHLDIFINNACFASAMGIGKLTDDHISDNLKANVVIPIKIVEELVKRQLFRPNSRIVSLSSVRARKGWSQQIMYMATKSALEACCRSWADAFGGKNQEFAFMAGTTANTVMVGLTRTDAVYNNGIPENVIKTFEEEFVPPQGIPRVGWPEDVADVVGLLCREESRWITGSVVGADGGGVSIL</sequence>
<dbReference type="InterPro" id="IPR036291">
    <property type="entry name" value="NAD(P)-bd_dom_sf"/>
</dbReference>
<evidence type="ECO:0000313" key="3">
    <source>
        <dbReference type="EMBL" id="KAK3054554.1"/>
    </source>
</evidence>
<gene>
    <name evidence="3" type="ORF">LTR09_004283</name>
</gene>
<evidence type="ECO:0000256" key="1">
    <source>
        <dbReference type="ARBA" id="ARBA00006484"/>
    </source>
</evidence>
<comment type="similarity">
    <text evidence="1">Belongs to the short-chain dehydrogenases/reductases (SDR) family.</text>
</comment>
<reference evidence="3" key="1">
    <citation type="submission" date="2023-04" db="EMBL/GenBank/DDBJ databases">
        <title>Black Yeasts Isolated from many extreme environments.</title>
        <authorList>
            <person name="Coleine C."/>
            <person name="Stajich J.E."/>
            <person name="Selbmann L."/>
        </authorList>
    </citation>
    <scope>NUCLEOTIDE SEQUENCE</scope>
    <source>
        <strain evidence="3">CCFEE 5312</strain>
    </source>
</reference>
<evidence type="ECO:0008006" key="5">
    <source>
        <dbReference type="Google" id="ProtNLM"/>
    </source>
</evidence>
<protein>
    <recommendedName>
        <fullName evidence="5">NAD(P)-binding protein</fullName>
    </recommendedName>
</protein>
<dbReference type="GO" id="GO:0016614">
    <property type="term" value="F:oxidoreductase activity, acting on CH-OH group of donors"/>
    <property type="evidence" value="ECO:0007669"/>
    <property type="project" value="UniProtKB-ARBA"/>
</dbReference>